<dbReference type="AlphaFoldDB" id="C3Z2D5"/>
<evidence type="ECO:0000259" key="1">
    <source>
        <dbReference type="PROSITE" id="PS50195"/>
    </source>
</evidence>
<reference evidence="2" key="1">
    <citation type="journal article" date="2008" name="Nature">
        <title>The amphioxus genome and the evolution of the chordate karyotype.</title>
        <authorList>
            <consortium name="US DOE Joint Genome Institute (JGI-PGF)"/>
            <person name="Putnam N.H."/>
            <person name="Butts T."/>
            <person name="Ferrier D.E.K."/>
            <person name="Furlong R.F."/>
            <person name="Hellsten U."/>
            <person name="Kawashima T."/>
            <person name="Robinson-Rechavi M."/>
            <person name="Shoguchi E."/>
            <person name="Terry A."/>
            <person name="Yu J.-K."/>
            <person name="Benito-Gutierrez E.L."/>
            <person name="Dubchak I."/>
            <person name="Garcia-Fernandez J."/>
            <person name="Gibson-Brown J.J."/>
            <person name="Grigoriev I.V."/>
            <person name="Horton A.C."/>
            <person name="de Jong P.J."/>
            <person name="Jurka J."/>
            <person name="Kapitonov V.V."/>
            <person name="Kohara Y."/>
            <person name="Kuroki Y."/>
            <person name="Lindquist E."/>
            <person name="Lucas S."/>
            <person name="Osoegawa K."/>
            <person name="Pennacchio L.A."/>
            <person name="Salamov A.A."/>
            <person name="Satou Y."/>
            <person name="Sauka-Spengler T."/>
            <person name="Schmutz J."/>
            <person name="Shin-I T."/>
            <person name="Toyoda A."/>
            <person name="Bronner-Fraser M."/>
            <person name="Fujiyama A."/>
            <person name="Holland L.Z."/>
            <person name="Holland P.W.H."/>
            <person name="Satoh N."/>
            <person name="Rokhsar D.S."/>
        </authorList>
    </citation>
    <scope>NUCLEOTIDE SEQUENCE [LARGE SCALE GENOMIC DNA]</scope>
    <source>
        <strain evidence="2">S238N-H82</strain>
        <tissue evidence="2">Testes</tissue>
    </source>
</reference>
<name>C3Z2D5_BRAFL</name>
<dbReference type="InterPro" id="IPR001683">
    <property type="entry name" value="PX_dom"/>
</dbReference>
<organism>
    <name type="scientific">Branchiostoma floridae</name>
    <name type="common">Florida lancelet</name>
    <name type="synonym">Amphioxus</name>
    <dbReference type="NCBI Taxonomy" id="7739"/>
    <lineage>
        <taxon>Eukaryota</taxon>
        <taxon>Metazoa</taxon>
        <taxon>Chordata</taxon>
        <taxon>Cephalochordata</taxon>
        <taxon>Leptocardii</taxon>
        <taxon>Amphioxiformes</taxon>
        <taxon>Branchiostomatidae</taxon>
        <taxon>Branchiostoma</taxon>
    </lineage>
</organism>
<dbReference type="PANTHER" id="PTHR15508">
    <property type="entry name" value="RIBOSOMAL PROTEIN S6 KINASE"/>
    <property type="match status" value="1"/>
</dbReference>
<accession>C3Z2D5</accession>
<dbReference type="InterPro" id="IPR036871">
    <property type="entry name" value="PX_dom_sf"/>
</dbReference>
<gene>
    <name evidence="2" type="ORF">BRAFLDRAFT_203437</name>
</gene>
<dbReference type="GO" id="GO:0035091">
    <property type="term" value="F:phosphatidylinositol binding"/>
    <property type="evidence" value="ECO:0007669"/>
    <property type="project" value="InterPro"/>
</dbReference>
<feature type="domain" description="PX" evidence="1">
    <location>
        <begin position="9"/>
        <end position="134"/>
    </location>
</feature>
<dbReference type="CDD" id="cd06881">
    <property type="entry name" value="PX_SNX15_like"/>
    <property type="match status" value="1"/>
</dbReference>
<sequence>MAGRKGKENDPWIRWFDVSDPQMHEKGYTIYKVTLKRIRSRSGPEPGPESVVVWRRYNDFKKLHKALSARYKHLARSEPFPAFAKSKIFGRFDEAVVEERRQSALELLEFVGKIPYLASSSILQTFFEVRHSVRFLCQKIVKWFT</sequence>
<dbReference type="InParanoid" id="C3Z2D5"/>
<protein>
    <recommendedName>
        <fullName evidence="1">PX domain-containing protein</fullName>
    </recommendedName>
</protein>
<dbReference type="PANTHER" id="PTHR15508:SF8">
    <property type="entry name" value="LD24550P"/>
    <property type="match status" value="1"/>
</dbReference>
<dbReference type="Pfam" id="PF00787">
    <property type="entry name" value="PX"/>
    <property type="match status" value="1"/>
</dbReference>
<proteinExistence type="predicted"/>
<dbReference type="eggNOG" id="KOG2101">
    <property type="taxonomic scope" value="Eukaryota"/>
</dbReference>
<dbReference type="EMBL" id="GG666574">
    <property type="protein sequence ID" value="EEN53186.1"/>
    <property type="molecule type" value="Genomic_DNA"/>
</dbReference>
<dbReference type="SUPFAM" id="SSF64268">
    <property type="entry name" value="PX domain"/>
    <property type="match status" value="1"/>
</dbReference>
<dbReference type="InterPro" id="IPR051866">
    <property type="entry name" value="Intracell_Sig-Traffick_Protein"/>
</dbReference>
<dbReference type="SMART" id="SM00312">
    <property type="entry name" value="PX"/>
    <property type="match status" value="1"/>
</dbReference>
<evidence type="ECO:0000313" key="2">
    <source>
        <dbReference type="EMBL" id="EEN53186.1"/>
    </source>
</evidence>
<dbReference type="PROSITE" id="PS50195">
    <property type="entry name" value="PX"/>
    <property type="match status" value="1"/>
</dbReference>
<dbReference type="Gene3D" id="3.30.1520.10">
    <property type="entry name" value="Phox-like domain"/>
    <property type="match status" value="1"/>
</dbReference>
<dbReference type="STRING" id="7739.C3Z2D5"/>